<evidence type="ECO:0000256" key="6">
    <source>
        <dbReference type="ARBA" id="ARBA00022777"/>
    </source>
</evidence>
<evidence type="ECO:0000256" key="5">
    <source>
        <dbReference type="ARBA" id="ARBA00022679"/>
    </source>
</evidence>
<dbReference type="SMART" id="SM00387">
    <property type="entry name" value="HATPase_c"/>
    <property type="match status" value="1"/>
</dbReference>
<protein>
    <recommendedName>
        <fullName evidence="3">histidine kinase</fullName>
        <ecNumber evidence="3">2.7.13.3</ecNumber>
    </recommendedName>
</protein>
<dbReference type="InterPro" id="IPR036097">
    <property type="entry name" value="HisK_dim/P_sf"/>
</dbReference>
<keyword evidence="6" id="KW-0418">Kinase</keyword>
<evidence type="ECO:0000259" key="9">
    <source>
        <dbReference type="PROSITE" id="PS50109"/>
    </source>
</evidence>
<evidence type="ECO:0000256" key="3">
    <source>
        <dbReference type="ARBA" id="ARBA00012438"/>
    </source>
</evidence>
<dbReference type="EC" id="2.7.13.3" evidence="3"/>
<comment type="subcellular location">
    <subcellularLocation>
        <location evidence="2">Membrane</location>
    </subcellularLocation>
</comment>
<evidence type="ECO:0000256" key="8">
    <source>
        <dbReference type="SAM" id="Phobius"/>
    </source>
</evidence>
<dbReference type="InterPro" id="IPR003661">
    <property type="entry name" value="HisK_dim/P_dom"/>
</dbReference>
<evidence type="ECO:0000256" key="4">
    <source>
        <dbReference type="ARBA" id="ARBA00022553"/>
    </source>
</evidence>
<evidence type="ECO:0000256" key="7">
    <source>
        <dbReference type="ARBA" id="ARBA00023012"/>
    </source>
</evidence>
<dbReference type="Gene3D" id="3.30.565.10">
    <property type="entry name" value="Histidine kinase-like ATPase, C-terminal domain"/>
    <property type="match status" value="1"/>
</dbReference>
<dbReference type="PROSITE" id="PS50109">
    <property type="entry name" value="HIS_KIN"/>
    <property type="match status" value="1"/>
</dbReference>
<dbReference type="Gene3D" id="1.10.287.130">
    <property type="match status" value="1"/>
</dbReference>
<organism evidence="10 11">
    <name type="scientific">Jutongia huaianensis</name>
    <dbReference type="NCBI Taxonomy" id="2763668"/>
    <lineage>
        <taxon>Bacteria</taxon>
        <taxon>Bacillati</taxon>
        <taxon>Bacillota</taxon>
        <taxon>Clostridia</taxon>
        <taxon>Lachnospirales</taxon>
        <taxon>Lachnospiraceae</taxon>
        <taxon>Jutongia</taxon>
    </lineage>
</organism>
<dbReference type="InterPro" id="IPR004358">
    <property type="entry name" value="Sig_transdc_His_kin-like_C"/>
</dbReference>
<feature type="transmembrane region" description="Helical" evidence="8">
    <location>
        <begin position="158"/>
        <end position="183"/>
    </location>
</feature>
<dbReference type="SUPFAM" id="SSF55874">
    <property type="entry name" value="ATPase domain of HSP90 chaperone/DNA topoisomerase II/histidine kinase"/>
    <property type="match status" value="1"/>
</dbReference>
<evidence type="ECO:0000256" key="1">
    <source>
        <dbReference type="ARBA" id="ARBA00000085"/>
    </source>
</evidence>
<dbReference type="Pfam" id="PF02518">
    <property type="entry name" value="HATPase_c"/>
    <property type="match status" value="1"/>
</dbReference>
<keyword evidence="7" id="KW-0902">Two-component regulatory system</keyword>
<comment type="caution">
    <text evidence="10">The sequence shown here is derived from an EMBL/GenBank/DDBJ whole genome shotgun (WGS) entry which is preliminary data.</text>
</comment>
<feature type="domain" description="Histidine kinase" evidence="9">
    <location>
        <begin position="205"/>
        <end position="413"/>
    </location>
</feature>
<keyword evidence="8" id="KW-0812">Transmembrane</keyword>
<dbReference type="SUPFAM" id="SSF47384">
    <property type="entry name" value="Homodimeric domain of signal transducing histidine kinase"/>
    <property type="match status" value="1"/>
</dbReference>
<dbReference type="PRINTS" id="PR00344">
    <property type="entry name" value="BCTRLSENSOR"/>
</dbReference>
<dbReference type="InterPro" id="IPR036890">
    <property type="entry name" value="HATPase_C_sf"/>
</dbReference>
<dbReference type="InterPro" id="IPR003594">
    <property type="entry name" value="HATPase_dom"/>
</dbReference>
<keyword evidence="5" id="KW-0808">Transferase</keyword>
<dbReference type="PANTHER" id="PTHR45453:SF1">
    <property type="entry name" value="PHOSPHATE REGULON SENSOR PROTEIN PHOR"/>
    <property type="match status" value="1"/>
</dbReference>
<dbReference type="SMART" id="SM00388">
    <property type="entry name" value="HisKA"/>
    <property type="match status" value="1"/>
</dbReference>
<dbReference type="InterPro" id="IPR005467">
    <property type="entry name" value="His_kinase_dom"/>
</dbReference>
<sequence>MRKLRWRLVGIVFFSVVVVFAIMNLVLIFCLRTYNNDQADQMTQIISENDGTVPLMKDYDEKSVKQQLFGGNYIEFNEESAFRTRYFCVAVNSDKQILSVDMDHIAAVDEKKAARMAKFVLFVKKDVGNVGNYRFRKEYSDGEVTDIIFLDFKESQEFYQLVVTLTVGVSLLLTMLITIIFIIASKRVVRPFEVNSQRQKQFITDASHELKTPLAIISANAEVLQYKGEQNEWLQNIVDQTKRMGKLINQLLVLAKLDEVQEKNDRQDVDMKELAEKAVEPFNEVLERKNVKLVMELEDNLQIRANREQMEQLMTILMDNAAKYVSEEGNITWKLSKIHKGVSFSVTNTTDQDDVDTKHLFDRFYRNDSSRSSKTGGHGIGLSIAKKIVDAHKGNITAKAEGKTVTFSGTMQG</sequence>
<dbReference type="Proteomes" id="UP000606193">
    <property type="component" value="Unassembled WGS sequence"/>
</dbReference>
<feature type="transmembrane region" description="Helical" evidence="8">
    <location>
        <begin position="12"/>
        <end position="34"/>
    </location>
</feature>
<keyword evidence="4" id="KW-0597">Phosphoprotein</keyword>
<accession>A0ABR7N2Y6</accession>
<name>A0ABR7N2Y6_9FIRM</name>
<evidence type="ECO:0000313" key="11">
    <source>
        <dbReference type="Proteomes" id="UP000606193"/>
    </source>
</evidence>
<dbReference type="InterPro" id="IPR050351">
    <property type="entry name" value="BphY/WalK/GraS-like"/>
</dbReference>
<gene>
    <name evidence="10" type="ORF">H8704_09660</name>
</gene>
<dbReference type="PANTHER" id="PTHR45453">
    <property type="entry name" value="PHOSPHATE REGULON SENSOR PROTEIN PHOR"/>
    <property type="match status" value="1"/>
</dbReference>
<dbReference type="RefSeq" id="WP_022465798.1">
    <property type="nucleotide sequence ID" value="NZ_JACRSX010000013.1"/>
</dbReference>
<reference evidence="10 11" key="1">
    <citation type="submission" date="2020-08" db="EMBL/GenBank/DDBJ databases">
        <title>Genome public.</title>
        <authorList>
            <person name="Liu C."/>
            <person name="Sun Q."/>
        </authorList>
    </citation>
    <scope>NUCLEOTIDE SEQUENCE [LARGE SCALE GENOMIC DNA]</scope>
    <source>
        <strain evidence="10 11">NSJ-37</strain>
    </source>
</reference>
<dbReference type="EMBL" id="JACRSX010000013">
    <property type="protein sequence ID" value="MBC8562884.1"/>
    <property type="molecule type" value="Genomic_DNA"/>
</dbReference>
<keyword evidence="8" id="KW-1133">Transmembrane helix</keyword>
<dbReference type="CDD" id="cd00082">
    <property type="entry name" value="HisKA"/>
    <property type="match status" value="1"/>
</dbReference>
<evidence type="ECO:0000256" key="2">
    <source>
        <dbReference type="ARBA" id="ARBA00004370"/>
    </source>
</evidence>
<evidence type="ECO:0000313" key="10">
    <source>
        <dbReference type="EMBL" id="MBC8562884.1"/>
    </source>
</evidence>
<keyword evidence="11" id="KW-1185">Reference proteome</keyword>
<dbReference type="Pfam" id="PF00512">
    <property type="entry name" value="HisKA"/>
    <property type="match status" value="1"/>
</dbReference>
<proteinExistence type="predicted"/>
<keyword evidence="8" id="KW-0472">Membrane</keyword>
<comment type="catalytic activity">
    <reaction evidence="1">
        <text>ATP + protein L-histidine = ADP + protein N-phospho-L-histidine.</text>
        <dbReference type="EC" id="2.7.13.3"/>
    </reaction>
</comment>